<evidence type="ECO:0000256" key="1">
    <source>
        <dbReference type="ARBA" id="ARBA00005047"/>
    </source>
</evidence>
<evidence type="ECO:0000256" key="6">
    <source>
        <dbReference type="HAMAP-Rule" id="MF_00076"/>
    </source>
</evidence>
<evidence type="ECO:0000256" key="5">
    <source>
        <dbReference type="ARBA" id="ARBA00023239"/>
    </source>
</evidence>
<comment type="pathway">
    <text evidence="1 6 7">Amino-acid biosynthesis; L-histidine biosynthesis; L-histidine from 5-phospho-alpha-D-ribose 1-diphosphate: step 6/9.</text>
</comment>
<organism evidence="8 9">
    <name type="scientific">Intestinibaculum porci</name>
    <dbReference type="NCBI Taxonomy" id="2487118"/>
    <lineage>
        <taxon>Bacteria</taxon>
        <taxon>Bacillati</taxon>
        <taxon>Bacillota</taxon>
        <taxon>Erysipelotrichia</taxon>
        <taxon>Erysipelotrichales</taxon>
        <taxon>Erysipelotrichaceae</taxon>
        <taxon>Intestinibaculum</taxon>
    </lineage>
</organism>
<dbReference type="OrthoDB" id="9790411at2"/>
<gene>
    <name evidence="6 8" type="primary">hisB</name>
    <name evidence="8" type="ORF">SG0102_06020</name>
</gene>
<dbReference type="PANTHER" id="PTHR23133">
    <property type="entry name" value="IMIDAZOLEGLYCEROL-PHOSPHATE DEHYDRATASE HIS7"/>
    <property type="match status" value="1"/>
</dbReference>
<dbReference type="NCBIfam" id="NF002111">
    <property type="entry name" value="PRK00951.2-1"/>
    <property type="match status" value="1"/>
</dbReference>
<dbReference type="InterPro" id="IPR000807">
    <property type="entry name" value="ImidazoleglycerolP_deHydtase"/>
</dbReference>
<keyword evidence="9" id="KW-1185">Reference proteome</keyword>
<protein>
    <recommendedName>
        <fullName evidence="2 6">Imidazoleglycerol-phosphate dehydratase</fullName>
        <shortName evidence="6">IGPD</shortName>
        <ecNumber evidence="6 7">4.2.1.19</ecNumber>
    </recommendedName>
</protein>
<dbReference type="InterPro" id="IPR020565">
    <property type="entry name" value="ImidazoleglycerP_deHydtase_CS"/>
</dbReference>
<dbReference type="GO" id="GO:0005737">
    <property type="term" value="C:cytoplasm"/>
    <property type="evidence" value="ECO:0007669"/>
    <property type="project" value="UniProtKB-SubCell"/>
</dbReference>
<reference evidence="8 9" key="1">
    <citation type="submission" date="2018-11" db="EMBL/GenBank/DDBJ databases">
        <title>Novel Erysipelotrichaceae bacterium isolated from small intestine of a swine.</title>
        <authorList>
            <person name="Kim J.S."/>
            <person name="Choe H."/>
            <person name="Lee Y.R."/>
            <person name="Kim K.M."/>
            <person name="Park D.S."/>
        </authorList>
    </citation>
    <scope>NUCLEOTIDE SEQUENCE [LARGE SCALE GENOMIC DNA]</scope>
    <source>
        <strain evidence="8 9">SG0102</strain>
    </source>
</reference>
<dbReference type="PANTHER" id="PTHR23133:SF2">
    <property type="entry name" value="IMIDAZOLEGLYCEROL-PHOSPHATE DEHYDRATASE"/>
    <property type="match status" value="1"/>
</dbReference>
<keyword evidence="6" id="KW-0963">Cytoplasm</keyword>
<dbReference type="KEGG" id="ebm:SG0102_06020"/>
<dbReference type="InParanoid" id="A0A3G9JN73"/>
<dbReference type="Gene3D" id="3.30.230.40">
    <property type="entry name" value="Imidazole glycerol phosphate dehydratase, domain 1"/>
    <property type="match status" value="2"/>
</dbReference>
<evidence type="ECO:0000313" key="9">
    <source>
        <dbReference type="Proteomes" id="UP000268059"/>
    </source>
</evidence>
<dbReference type="Pfam" id="PF00475">
    <property type="entry name" value="IGPD"/>
    <property type="match status" value="1"/>
</dbReference>
<accession>A0A3G9JN73</accession>
<dbReference type="EC" id="4.2.1.19" evidence="6 7"/>
<dbReference type="GO" id="GO:0000105">
    <property type="term" value="P:L-histidine biosynthetic process"/>
    <property type="evidence" value="ECO:0007669"/>
    <property type="project" value="UniProtKB-UniRule"/>
</dbReference>
<evidence type="ECO:0000256" key="3">
    <source>
        <dbReference type="ARBA" id="ARBA00022605"/>
    </source>
</evidence>
<dbReference type="FunFam" id="3.30.230.40:FF:000003">
    <property type="entry name" value="Imidazoleglycerol-phosphate dehydratase HisB"/>
    <property type="match status" value="1"/>
</dbReference>
<dbReference type="SUPFAM" id="SSF54211">
    <property type="entry name" value="Ribosomal protein S5 domain 2-like"/>
    <property type="match status" value="2"/>
</dbReference>
<dbReference type="FunFam" id="3.30.230.40:FF:000001">
    <property type="entry name" value="Imidazoleglycerol-phosphate dehydratase HisB"/>
    <property type="match status" value="1"/>
</dbReference>
<comment type="similarity">
    <text evidence="6 7">Belongs to the imidazoleglycerol-phosphate dehydratase family.</text>
</comment>
<dbReference type="AlphaFoldDB" id="A0A3G9JN73"/>
<evidence type="ECO:0000256" key="2">
    <source>
        <dbReference type="ARBA" id="ARBA00016664"/>
    </source>
</evidence>
<dbReference type="Proteomes" id="UP000268059">
    <property type="component" value="Chromosome"/>
</dbReference>
<comment type="catalytic activity">
    <reaction evidence="6 7">
        <text>D-erythro-1-(imidazol-4-yl)glycerol 3-phosphate = 3-(imidazol-4-yl)-2-oxopropyl phosphate + H2O</text>
        <dbReference type="Rhea" id="RHEA:11040"/>
        <dbReference type="ChEBI" id="CHEBI:15377"/>
        <dbReference type="ChEBI" id="CHEBI:57766"/>
        <dbReference type="ChEBI" id="CHEBI:58278"/>
        <dbReference type="EC" id="4.2.1.19"/>
    </reaction>
</comment>
<name>A0A3G9JN73_9FIRM</name>
<dbReference type="FunCoup" id="A0A3G9JN73">
    <property type="interactions" value="346"/>
</dbReference>
<sequence length="195" mass="21745">MRQATISRHTKETKITCELNLDGIGKADVQTGVGFLDHMLTLLSFHSRFDLKVHCDGDLEVDSHHSVEDIGIALGDCLTQALGEKRGIVRYGSFTIPMDEALVTVDLDLSGRPYLVYHATLNTPVLGNYETEMTEEFFRALSDHAKMTLHINEHYGKNTHHIIEAMFKATGRALKQAVAIDEKYKDEISSSKGVL</sequence>
<dbReference type="RefSeq" id="WP_125118594.1">
    <property type="nucleotide sequence ID" value="NZ_AP019309.1"/>
</dbReference>
<dbReference type="NCBIfam" id="NF002109">
    <property type="entry name" value="PRK00951.1-5"/>
    <property type="match status" value="1"/>
</dbReference>
<keyword evidence="4 6" id="KW-0368">Histidine biosynthesis</keyword>
<evidence type="ECO:0000256" key="4">
    <source>
        <dbReference type="ARBA" id="ARBA00023102"/>
    </source>
</evidence>
<keyword evidence="5 6" id="KW-0456">Lyase</keyword>
<dbReference type="HAMAP" id="MF_00076">
    <property type="entry name" value="HisB"/>
    <property type="match status" value="1"/>
</dbReference>
<proteinExistence type="inferred from homology"/>
<dbReference type="UniPathway" id="UPA00031">
    <property type="reaction ID" value="UER00011"/>
</dbReference>
<dbReference type="PROSITE" id="PS00954">
    <property type="entry name" value="IGP_DEHYDRATASE_1"/>
    <property type="match status" value="1"/>
</dbReference>
<evidence type="ECO:0000256" key="7">
    <source>
        <dbReference type="RuleBase" id="RU000599"/>
    </source>
</evidence>
<dbReference type="InterPro" id="IPR020568">
    <property type="entry name" value="Ribosomal_Su5_D2-typ_SF"/>
</dbReference>
<dbReference type="CDD" id="cd07914">
    <property type="entry name" value="IGPD"/>
    <property type="match status" value="1"/>
</dbReference>
<comment type="subcellular location">
    <subcellularLocation>
        <location evidence="6 7">Cytoplasm</location>
    </subcellularLocation>
</comment>
<dbReference type="InterPro" id="IPR038494">
    <property type="entry name" value="IGPD_sf"/>
</dbReference>
<dbReference type="NCBIfam" id="NF002114">
    <property type="entry name" value="PRK00951.2-4"/>
    <property type="match status" value="1"/>
</dbReference>
<keyword evidence="3 6" id="KW-0028">Amino-acid biosynthesis</keyword>
<evidence type="ECO:0000313" key="8">
    <source>
        <dbReference type="EMBL" id="BBH25668.1"/>
    </source>
</evidence>
<dbReference type="GO" id="GO:0004424">
    <property type="term" value="F:imidazoleglycerol-phosphate dehydratase activity"/>
    <property type="evidence" value="ECO:0007669"/>
    <property type="project" value="UniProtKB-UniRule"/>
</dbReference>
<dbReference type="EMBL" id="AP019309">
    <property type="protein sequence ID" value="BBH25668.1"/>
    <property type="molecule type" value="Genomic_DNA"/>
</dbReference>
<dbReference type="PROSITE" id="PS00955">
    <property type="entry name" value="IGP_DEHYDRATASE_2"/>
    <property type="match status" value="1"/>
</dbReference>